<dbReference type="NCBIfam" id="TIGR00756">
    <property type="entry name" value="PPR"/>
    <property type="match status" value="8"/>
</dbReference>
<evidence type="ECO:0000256" key="2">
    <source>
        <dbReference type="ARBA" id="ARBA00022737"/>
    </source>
</evidence>
<gene>
    <name evidence="4" type="ORF">A4U43_C03F3120</name>
</gene>
<dbReference type="Pfam" id="PF20431">
    <property type="entry name" value="E_motif"/>
    <property type="match status" value="1"/>
</dbReference>
<protein>
    <recommendedName>
        <fullName evidence="6">Pentacotripeptide-repeat region of PRORP domain-containing protein</fullName>
    </recommendedName>
</protein>
<feature type="repeat" description="PPR" evidence="3">
    <location>
        <begin position="77"/>
        <end position="111"/>
    </location>
</feature>
<evidence type="ECO:0008006" key="6">
    <source>
        <dbReference type="Google" id="ProtNLM"/>
    </source>
</evidence>
<reference evidence="5" key="1">
    <citation type="journal article" date="2017" name="Nat. Commun.">
        <title>The asparagus genome sheds light on the origin and evolution of a young Y chromosome.</title>
        <authorList>
            <person name="Harkess A."/>
            <person name="Zhou J."/>
            <person name="Xu C."/>
            <person name="Bowers J.E."/>
            <person name="Van der Hulst R."/>
            <person name="Ayyampalayam S."/>
            <person name="Mercati F."/>
            <person name="Riccardi P."/>
            <person name="McKain M.R."/>
            <person name="Kakrana A."/>
            <person name="Tang H."/>
            <person name="Ray J."/>
            <person name="Groenendijk J."/>
            <person name="Arikit S."/>
            <person name="Mathioni S.M."/>
            <person name="Nakano M."/>
            <person name="Shan H."/>
            <person name="Telgmann-Rauber A."/>
            <person name="Kanno A."/>
            <person name="Yue Z."/>
            <person name="Chen H."/>
            <person name="Li W."/>
            <person name="Chen Y."/>
            <person name="Xu X."/>
            <person name="Zhang Y."/>
            <person name="Luo S."/>
            <person name="Chen H."/>
            <person name="Gao J."/>
            <person name="Mao Z."/>
            <person name="Pires J.C."/>
            <person name="Luo M."/>
            <person name="Kudrna D."/>
            <person name="Wing R.A."/>
            <person name="Meyers B.C."/>
            <person name="Yi K."/>
            <person name="Kong H."/>
            <person name="Lavrijsen P."/>
            <person name="Sunseri F."/>
            <person name="Falavigna A."/>
            <person name="Ye Y."/>
            <person name="Leebens-Mack J.H."/>
            <person name="Chen G."/>
        </authorList>
    </citation>
    <scope>NUCLEOTIDE SEQUENCE [LARGE SCALE GENOMIC DNA]</scope>
    <source>
        <strain evidence="5">cv. DH0086</strain>
    </source>
</reference>
<feature type="repeat" description="PPR" evidence="3">
    <location>
        <begin position="139"/>
        <end position="173"/>
    </location>
</feature>
<dbReference type="GO" id="GO:0009451">
    <property type="term" value="P:RNA modification"/>
    <property type="evidence" value="ECO:0007669"/>
    <property type="project" value="InterPro"/>
</dbReference>
<keyword evidence="5" id="KW-1185">Reference proteome</keyword>
<evidence type="ECO:0000313" key="5">
    <source>
        <dbReference type="Proteomes" id="UP000243459"/>
    </source>
</evidence>
<dbReference type="InterPro" id="IPR002885">
    <property type="entry name" value="PPR_rpt"/>
</dbReference>
<evidence type="ECO:0000313" key="4">
    <source>
        <dbReference type="EMBL" id="ONK74134.1"/>
    </source>
</evidence>
<dbReference type="EMBL" id="CM007383">
    <property type="protein sequence ID" value="ONK74134.1"/>
    <property type="molecule type" value="Genomic_DNA"/>
</dbReference>
<dbReference type="AlphaFoldDB" id="A0A5P1F7N5"/>
<dbReference type="OMA" id="CNALMTM"/>
<keyword evidence="2" id="KW-0677">Repeat</keyword>
<dbReference type="Proteomes" id="UP000243459">
    <property type="component" value="Chromosome 3"/>
</dbReference>
<proteinExistence type="inferred from homology"/>
<name>A0A5P1F7N5_ASPOF</name>
<dbReference type="FunFam" id="1.25.40.10:FF:000125">
    <property type="entry name" value="Pentatricopeptide repeat-containing protein"/>
    <property type="match status" value="1"/>
</dbReference>
<dbReference type="InterPro" id="IPR046960">
    <property type="entry name" value="PPR_At4g14850-like_plant"/>
</dbReference>
<dbReference type="PROSITE" id="PS51375">
    <property type="entry name" value="PPR"/>
    <property type="match status" value="5"/>
</dbReference>
<feature type="repeat" description="PPR" evidence="3">
    <location>
        <begin position="263"/>
        <end position="297"/>
    </location>
</feature>
<dbReference type="FunFam" id="1.25.40.10:FF:000842">
    <property type="entry name" value="Pentatricopeptide repeat-containing protein mitochondrial"/>
    <property type="match status" value="1"/>
</dbReference>
<feature type="repeat" description="PPR" evidence="3">
    <location>
        <begin position="201"/>
        <end position="235"/>
    </location>
</feature>
<feature type="repeat" description="PPR" evidence="3">
    <location>
        <begin position="364"/>
        <end position="398"/>
    </location>
</feature>
<evidence type="ECO:0000256" key="1">
    <source>
        <dbReference type="ARBA" id="ARBA00006643"/>
    </source>
</evidence>
<dbReference type="OrthoDB" id="185373at2759"/>
<dbReference type="Pfam" id="PF13041">
    <property type="entry name" value="PPR_2"/>
    <property type="match status" value="2"/>
</dbReference>
<comment type="similarity">
    <text evidence="1">Belongs to the PPR family. PCMP-H subfamily.</text>
</comment>
<evidence type="ECO:0000256" key="3">
    <source>
        <dbReference type="PROSITE-ProRule" id="PRU00708"/>
    </source>
</evidence>
<dbReference type="SUPFAM" id="SSF48452">
    <property type="entry name" value="TPR-like"/>
    <property type="match status" value="1"/>
</dbReference>
<sequence length="584" mass="65791">MTTNLVNSPDDIVMLAISKIRALARPHLERCLCTHVQQASALSPHQVFQHNLHIKRLSGAGNLSAARKLFDQMPNRDTVSWNSIITAYWQNNDIEESKKLFNLMPERNIVSWNSMVAGCLENNMPDEAFHYFSRMPAKNVASWNAMISGLVKFDRVEEAQRMFDEMPERNVISYTAVMDGWARRGEVKRARKLFDGMPKRNLISWAAMIRGYVENSMLEEAEWLFERMPVKSIMAVTAMITGYCTEGKVKSARSLFDGIREKDLISWNAMMSGYVNNEHNEEVLKLHSEMLASGIQPDHTTLILVLMACSSLSLLQQGRQTHAIAIQTSLDCNVSLSNALMTMYSKCGSIHDSNYTFQLTSNRDEVSWNTIIAAWAQHGHYEKALNLFQEMEASGFKPGGITFLSILSASRHTGNVNGSLHIFNLMAAKYKISPQSEHYACLVDILSRAGKLEKAYECIKEMPFEAEAAVWGAFLGGCQKYSNVELGELAAEKLIQLDPHNSGTYIILSNIYAKAGLWRGVTRLRSLMNEKGVKKQPGYSWIEIAGRLHFFLRGDTSHADIDKIYSEVERIGLHMEKILGEDGV</sequence>
<dbReference type="PANTHER" id="PTHR47926">
    <property type="entry name" value="PENTATRICOPEPTIDE REPEAT-CONTAINING PROTEIN"/>
    <property type="match status" value="1"/>
</dbReference>
<dbReference type="InterPro" id="IPR046848">
    <property type="entry name" value="E_motif"/>
</dbReference>
<dbReference type="Gene3D" id="1.25.40.10">
    <property type="entry name" value="Tetratricopeptide repeat domain"/>
    <property type="match status" value="4"/>
</dbReference>
<dbReference type="InterPro" id="IPR011990">
    <property type="entry name" value="TPR-like_helical_dom_sf"/>
</dbReference>
<dbReference type="PANTHER" id="PTHR47926:SF436">
    <property type="entry name" value="PENTATRICOPEPTIDE REPEAT-CONTAINING PROTEIN ELI1, CHLOROPLASTIC-LIKE ISOFORM X2"/>
    <property type="match status" value="1"/>
</dbReference>
<dbReference type="FunFam" id="1.25.40.10:FF:000333">
    <property type="entry name" value="Pentatricopeptide repeat-containing protein"/>
    <property type="match status" value="1"/>
</dbReference>
<dbReference type="Gramene" id="ONK74134">
    <property type="protein sequence ID" value="ONK74134"/>
    <property type="gene ID" value="A4U43_C03F3120"/>
</dbReference>
<dbReference type="GO" id="GO:0003723">
    <property type="term" value="F:RNA binding"/>
    <property type="evidence" value="ECO:0007669"/>
    <property type="project" value="InterPro"/>
</dbReference>
<dbReference type="GO" id="GO:0048731">
    <property type="term" value="P:system development"/>
    <property type="evidence" value="ECO:0007669"/>
    <property type="project" value="UniProtKB-ARBA"/>
</dbReference>
<organism evidence="4 5">
    <name type="scientific">Asparagus officinalis</name>
    <name type="common">Garden asparagus</name>
    <dbReference type="NCBI Taxonomy" id="4686"/>
    <lineage>
        <taxon>Eukaryota</taxon>
        <taxon>Viridiplantae</taxon>
        <taxon>Streptophyta</taxon>
        <taxon>Embryophyta</taxon>
        <taxon>Tracheophyta</taxon>
        <taxon>Spermatophyta</taxon>
        <taxon>Magnoliopsida</taxon>
        <taxon>Liliopsida</taxon>
        <taxon>Asparagales</taxon>
        <taxon>Asparagaceae</taxon>
        <taxon>Asparagoideae</taxon>
        <taxon>Asparagus</taxon>
    </lineage>
</organism>
<dbReference type="Pfam" id="PF01535">
    <property type="entry name" value="PPR"/>
    <property type="match status" value="6"/>
</dbReference>
<accession>A0A5P1F7N5</accession>